<dbReference type="PANTHER" id="PTHR43485">
    <property type="entry name" value="HYDROGENASE-4 COMPONENT G"/>
    <property type="match status" value="1"/>
</dbReference>
<dbReference type="HOGENOM" id="CLU_015134_1_2_2"/>
<feature type="binding site" evidence="2">
    <location>
        <position position="321"/>
    </location>
    <ligand>
        <name>Mg(2+)</name>
        <dbReference type="ChEBI" id="CHEBI:18420"/>
    </ligand>
</feature>
<comment type="cofactor">
    <cofactor evidence="2">
        <name>Ni(2+)</name>
        <dbReference type="ChEBI" id="CHEBI:49786"/>
    </cofactor>
</comment>
<keyword evidence="2" id="KW-0408">Iron</keyword>
<dbReference type="Gene3D" id="1.10.645.10">
    <property type="entry name" value="Cytochrome-c3 Hydrogenase, chain B"/>
    <property type="match status" value="1"/>
</dbReference>
<protein>
    <recommendedName>
        <fullName evidence="3">NADH-quinone oxidoreductase subunit D domain-containing protein</fullName>
    </recommendedName>
</protein>
<evidence type="ECO:0000256" key="1">
    <source>
        <dbReference type="ARBA" id="ARBA00023002"/>
    </source>
</evidence>
<comment type="cofactor">
    <cofactor evidence="2">
        <name>Fe cation</name>
        <dbReference type="ChEBI" id="CHEBI:24875"/>
    </cofactor>
</comment>
<dbReference type="GO" id="GO:0008901">
    <property type="term" value="F:ferredoxin hydrogenase activity"/>
    <property type="evidence" value="ECO:0007669"/>
    <property type="project" value="InterPro"/>
</dbReference>
<dbReference type="Proteomes" id="UP000002061">
    <property type="component" value="Chromosome"/>
</dbReference>
<feature type="domain" description="NADH-quinone oxidoreductase subunit D" evidence="3">
    <location>
        <begin position="297"/>
        <end position="360"/>
    </location>
</feature>
<keyword evidence="5" id="KW-1185">Reference proteome</keyword>
<feature type="binding site" evidence="2">
    <location>
        <position position="43"/>
    </location>
    <ligand>
        <name>Mg(2+)</name>
        <dbReference type="ChEBI" id="CHEBI:18420"/>
    </ligand>
</feature>
<dbReference type="SUPFAM" id="SSF56762">
    <property type="entry name" value="HydB/Nqo4-like"/>
    <property type="match status" value="1"/>
</dbReference>
<feature type="binding site" evidence="2">
    <location>
        <position position="62"/>
    </location>
    <ligand>
        <name>Mg(2+)</name>
        <dbReference type="ChEBI" id="CHEBI:18420"/>
    </ligand>
</feature>
<dbReference type="GeneID" id="9131333"/>
<keyword evidence="2" id="KW-0460">Magnesium</keyword>
<keyword evidence="2" id="KW-0533">Nickel</keyword>
<evidence type="ECO:0000259" key="3">
    <source>
        <dbReference type="Pfam" id="PF00346"/>
    </source>
</evidence>
<dbReference type="STRING" id="573063.Metin_0331"/>
<gene>
    <name evidence="4" type="ordered locus">Metin_0331</name>
</gene>
<proteinExistence type="predicted"/>
<accession>D5VQZ8</accession>
<dbReference type="InterPro" id="IPR052197">
    <property type="entry name" value="ComplexI_49kDa-like"/>
</dbReference>
<dbReference type="PROSITE" id="PS00507">
    <property type="entry name" value="NI_HGENASE_L_1"/>
    <property type="match status" value="1"/>
</dbReference>
<evidence type="ECO:0000256" key="2">
    <source>
        <dbReference type="PIRSR" id="PIRSR601501-1"/>
    </source>
</evidence>
<keyword evidence="1" id="KW-0560">Oxidoreductase</keyword>
<dbReference type="RefSeq" id="WP_013099747.1">
    <property type="nucleotide sequence ID" value="NC_014122.1"/>
</dbReference>
<dbReference type="GO" id="GO:0048038">
    <property type="term" value="F:quinone binding"/>
    <property type="evidence" value="ECO:0007669"/>
    <property type="project" value="InterPro"/>
</dbReference>
<dbReference type="AlphaFoldDB" id="D5VQZ8"/>
<dbReference type="InterPro" id="IPR018194">
    <property type="entry name" value="Ni-dep_hyd_lsu_Ni_BS"/>
</dbReference>
<dbReference type="EMBL" id="CP002009">
    <property type="protein sequence ID" value="ADG13001.1"/>
    <property type="molecule type" value="Genomic_DNA"/>
</dbReference>
<dbReference type="OrthoDB" id="43567at2157"/>
<feature type="binding site" evidence="2">
    <location>
        <position position="65"/>
    </location>
    <ligand>
        <name>Fe cation</name>
        <dbReference type="ChEBI" id="CHEBI:24875"/>
    </ligand>
</feature>
<feature type="domain" description="NADH-quinone oxidoreductase subunit D" evidence="3">
    <location>
        <begin position="116"/>
        <end position="285"/>
    </location>
</feature>
<reference evidence="4" key="1">
    <citation type="submission" date="2010-04" db="EMBL/GenBank/DDBJ databases">
        <title>Complete sequence of Methanocaldococcus infernus ME.</title>
        <authorList>
            <consortium name="US DOE Joint Genome Institute"/>
            <person name="Lucas S."/>
            <person name="Copeland A."/>
            <person name="Lapidus A."/>
            <person name="Cheng J.-F."/>
            <person name="Bruce D."/>
            <person name="Goodwin L."/>
            <person name="Pitluck S."/>
            <person name="Munk A.C."/>
            <person name="Detter J.C."/>
            <person name="Han C."/>
            <person name="Tapia R."/>
            <person name="Land M."/>
            <person name="Hauser L."/>
            <person name="Kyrpides N."/>
            <person name="Mikhailova N."/>
            <person name="Sieprawska-Lupa M."/>
            <person name="Whitman W.B."/>
            <person name="Woyke T."/>
        </authorList>
    </citation>
    <scope>NUCLEOTIDE SEQUENCE [LARGE SCALE GENOMIC DNA]</scope>
    <source>
        <strain evidence="4">ME</strain>
    </source>
</reference>
<dbReference type="Pfam" id="PF00346">
    <property type="entry name" value="Complex1_49kDa"/>
    <property type="match status" value="2"/>
</dbReference>
<dbReference type="Pfam" id="PF00374">
    <property type="entry name" value="NiFeSe_Hases"/>
    <property type="match status" value="1"/>
</dbReference>
<feature type="binding site" evidence="2">
    <location>
        <position position="354"/>
    </location>
    <ligand>
        <name>Ni(2+)</name>
        <dbReference type="ChEBI" id="CHEBI:49786"/>
    </ligand>
</feature>
<keyword evidence="2" id="KW-0479">Metal-binding</keyword>
<dbReference type="eggNOG" id="arCOG01547">
    <property type="taxonomic scope" value="Archaea"/>
</dbReference>
<dbReference type="InterPro" id="IPR001501">
    <property type="entry name" value="Ni-dep_hyd_lsu"/>
</dbReference>
<dbReference type="GO" id="GO:0016151">
    <property type="term" value="F:nickel cation binding"/>
    <property type="evidence" value="ECO:0007669"/>
    <property type="project" value="InterPro"/>
</dbReference>
<dbReference type="KEGG" id="mif:Metin_0331"/>
<evidence type="ECO:0000313" key="4">
    <source>
        <dbReference type="EMBL" id="ADG13001.1"/>
    </source>
</evidence>
<dbReference type="InterPro" id="IPR001135">
    <property type="entry name" value="NADH_Q_OxRdtase_suD"/>
</dbReference>
<evidence type="ECO:0000313" key="5">
    <source>
        <dbReference type="Proteomes" id="UP000002061"/>
    </source>
</evidence>
<dbReference type="GO" id="GO:0016651">
    <property type="term" value="F:oxidoreductase activity, acting on NAD(P)H"/>
    <property type="evidence" value="ECO:0007669"/>
    <property type="project" value="InterPro"/>
</dbReference>
<feature type="binding site" evidence="2">
    <location>
        <position position="65"/>
    </location>
    <ligand>
        <name>Ni(2+)</name>
        <dbReference type="ChEBI" id="CHEBI:49786"/>
    </ligand>
</feature>
<dbReference type="InterPro" id="IPR029014">
    <property type="entry name" value="NiFe-Hase_large"/>
</dbReference>
<dbReference type="PANTHER" id="PTHR43485:SF1">
    <property type="entry name" value="FORMATE HYDROGENLYASE SUBUNIT 5-RELATED"/>
    <property type="match status" value="1"/>
</dbReference>
<sequence length="377" mass="43644">MEEIAIGPVHPAMLEPHRLRLFIEDEIIRDAELTIGSNYRGIELIMEGLPPEKITNLAEKVCGICSHIHVWTCVRVAEKGCSIDVPIKGEYIRAIVEEFERLHSHLLLFAHMYEVLGFETMAYRAFMIREHVLKALEYITGGRVQYSCPVIGGVRPRCNIKKTFWLEEKLDFLEEGIKKLLNRTIKDPMILARTKEVGYLDKETAIKYHATGPTARASGLSCDLRKRDYMPIYNNFEFEEIVLDDGDILARLLVRFYECFESIKILRQALEDIKEMEDRVYNPNYTLREFKPLDIYHEAPRGVVLYGYGLDENWRVRQVLIRTPSLTNLATMEAILPGHHVSDAEPIIVSCDPCFTCTDRAVFKKEVEHVRDRNLRN</sequence>
<feature type="binding site" evidence="2">
    <location>
        <position position="357"/>
    </location>
    <ligand>
        <name>Fe cation</name>
        <dbReference type="ChEBI" id="CHEBI:24875"/>
    </ligand>
</feature>
<dbReference type="GO" id="GO:0051287">
    <property type="term" value="F:NAD binding"/>
    <property type="evidence" value="ECO:0007669"/>
    <property type="project" value="InterPro"/>
</dbReference>
<organism evidence="4 5">
    <name type="scientific">Methanocaldococcus infernus (strain DSM 11812 / JCM 15783 / ME)</name>
    <dbReference type="NCBI Taxonomy" id="573063"/>
    <lineage>
        <taxon>Archaea</taxon>
        <taxon>Methanobacteriati</taxon>
        <taxon>Methanobacteriota</taxon>
        <taxon>Methanomada group</taxon>
        <taxon>Methanococci</taxon>
        <taxon>Methanococcales</taxon>
        <taxon>Methanocaldococcaceae</taxon>
        <taxon>Methanocaldococcus</taxon>
    </lineage>
</organism>
<name>D5VQZ8_METIM</name>